<protein>
    <submittedName>
        <fullName evidence="1">Uncharacterized protein</fullName>
    </submittedName>
</protein>
<organism evidence="1 2">
    <name type="scientific">Eragrostis curvula</name>
    <name type="common">weeping love grass</name>
    <dbReference type="NCBI Taxonomy" id="38414"/>
    <lineage>
        <taxon>Eukaryota</taxon>
        <taxon>Viridiplantae</taxon>
        <taxon>Streptophyta</taxon>
        <taxon>Embryophyta</taxon>
        <taxon>Tracheophyta</taxon>
        <taxon>Spermatophyta</taxon>
        <taxon>Magnoliopsida</taxon>
        <taxon>Liliopsida</taxon>
        <taxon>Poales</taxon>
        <taxon>Poaceae</taxon>
        <taxon>PACMAD clade</taxon>
        <taxon>Chloridoideae</taxon>
        <taxon>Eragrostideae</taxon>
        <taxon>Eragrostidinae</taxon>
        <taxon>Eragrostis</taxon>
    </lineage>
</organism>
<feature type="non-terminal residue" evidence="1">
    <location>
        <position position="1"/>
    </location>
</feature>
<name>A0A5J9U2R6_9POAL</name>
<dbReference type="Proteomes" id="UP000324897">
    <property type="component" value="Chromosome 7"/>
</dbReference>
<dbReference type="Gramene" id="TVU17450">
    <property type="protein sequence ID" value="TVU17450"/>
    <property type="gene ID" value="EJB05_33488"/>
</dbReference>
<comment type="caution">
    <text evidence="1">The sequence shown here is derived from an EMBL/GenBank/DDBJ whole genome shotgun (WGS) entry which is preliminary data.</text>
</comment>
<keyword evidence="2" id="KW-1185">Reference proteome</keyword>
<proteinExistence type="predicted"/>
<sequence length="94" mass="11010">MIRPRPPQNWDIVVEGIHRRKVNGILGSTSHFPGMILLAERIVPCETFEHYTAVPDFPDTSRRVFTNKMERMIMELWVSLPHYIAQHIAFIEHS</sequence>
<dbReference type="EMBL" id="RWGY01000029">
    <property type="protein sequence ID" value="TVU17450.1"/>
    <property type="molecule type" value="Genomic_DNA"/>
</dbReference>
<dbReference type="AlphaFoldDB" id="A0A5J9U2R6"/>
<evidence type="ECO:0000313" key="2">
    <source>
        <dbReference type="Proteomes" id="UP000324897"/>
    </source>
</evidence>
<evidence type="ECO:0000313" key="1">
    <source>
        <dbReference type="EMBL" id="TVU17450.1"/>
    </source>
</evidence>
<reference evidence="1 2" key="1">
    <citation type="journal article" date="2019" name="Sci. Rep.">
        <title>A high-quality genome of Eragrostis curvula grass provides insights into Poaceae evolution and supports new strategies to enhance forage quality.</title>
        <authorList>
            <person name="Carballo J."/>
            <person name="Santos B.A.C.M."/>
            <person name="Zappacosta D."/>
            <person name="Garbus I."/>
            <person name="Selva J.P."/>
            <person name="Gallo C.A."/>
            <person name="Diaz A."/>
            <person name="Albertini E."/>
            <person name="Caccamo M."/>
            <person name="Echenique V."/>
        </authorList>
    </citation>
    <scope>NUCLEOTIDE SEQUENCE [LARGE SCALE GENOMIC DNA]</scope>
    <source>
        <strain evidence="2">cv. Victoria</strain>
        <tissue evidence="1">Leaf</tissue>
    </source>
</reference>
<accession>A0A5J9U2R6</accession>
<gene>
    <name evidence="1" type="ORF">EJB05_33488</name>
</gene>